<reference evidence="1" key="1">
    <citation type="submission" date="2013-12" db="EMBL/GenBank/DDBJ databases">
        <title>A Varibaculum cambriense genome reconstructed from a premature infant gut community with otherwise low bacterial novelty that shifts toward anaerobic metabolism during the third week of life.</title>
        <authorList>
            <person name="Brown C.T."/>
            <person name="Sharon I."/>
            <person name="Thomas B.C."/>
            <person name="Castelle C.J."/>
            <person name="Morowitz M.J."/>
            <person name="Banfield J.F."/>
        </authorList>
    </citation>
    <scope>NUCLEOTIDE SEQUENCE</scope>
</reference>
<accession>W1WFF1</accession>
<feature type="non-terminal residue" evidence="1">
    <location>
        <position position="35"/>
    </location>
</feature>
<gene>
    <name evidence="1" type="ORF">Q604_UNBc4C00188G0001</name>
</gene>
<organism evidence="1">
    <name type="scientific">human gut metagenome</name>
    <dbReference type="NCBI Taxonomy" id="408170"/>
    <lineage>
        <taxon>unclassified sequences</taxon>
        <taxon>metagenomes</taxon>
        <taxon>organismal metagenomes</taxon>
    </lineage>
</organism>
<comment type="caution">
    <text evidence="1">The sequence shown here is derived from an EMBL/GenBank/DDBJ whole genome shotgun (WGS) entry which is preliminary data.</text>
</comment>
<sequence length="35" mass="3947">MQGVRGLASFPFLCYNIEDWNVNGEWEIMALTAGI</sequence>
<name>W1WFF1_9ZZZZ</name>
<proteinExistence type="predicted"/>
<evidence type="ECO:0000313" key="1">
    <source>
        <dbReference type="EMBL" id="ETJ15835.1"/>
    </source>
</evidence>
<protein>
    <submittedName>
        <fullName evidence="1">Uncharacterized protein</fullName>
    </submittedName>
</protein>
<dbReference type="EMBL" id="AZMM01018969">
    <property type="protein sequence ID" value="ETJ15835.1"/>
    <property type="molecule type" value="Genomic_DNA"/>
</dbReference>
<dbReference type="AlphaFoldDB" id="W1WFF1"/>